<evidence type="ECO:0000256" key="1">
    <source>
        <dbReference type="ARBA" id="ARBA00004948"/>
    </source>
</evidence>
<accession>A0ABT3RUT8</accession>
<dbReference type="InterPro" id="IPR013749">
    <property type="entry name" value="PM/HMP-P_kinase-1"/>
</dbReference>
<comment type="pathway">
    <text evidence="1">Cofactor biosynthesis; thiamine diphosphate biosynthesis.</text>
</comment>
<sequence length="252" mass="27555">MHDQAVLCIGGMDPTGGAGTLADIKTVNQFGLQGFGVNTAITYQNESEFYGLDWLPKWQIIMQLQSILKMDHKIGAVKIGIIQSLDLLVYLLNLLEKELNDVPVIWDPVLRASAGYSFLDKLDVKSLFAILNKVSVITPNAEEGDKICRVLGIKSFGSLKVKSAVVLKGGHCKGNTANDILFERENEPFTITTQKIPNKNIHGSGCIFSTGLACGLASGFNIKCSFLNAKSYVYELLRISDTALASHYKVRL</sequence>
<dbReference type="RefSeq" id="WP_266058142.1">
    <property type="nucleotide sequence ID" value="NZ_JAPFQN010000010.1"/>
</dbReference>
<keyword evidence="5" id="KW-1185">Reference proteome</keyword>
<dbReference type="InterPro" id="IPR029056">
    <property type="entry name" value="Ribokinase-like"/>
</dbReference>
<evidence type="ECO:0000313" key="5">
    <source>
        <dbReference type="Proteomes" id="UP001209885"/>
    </source>
</evidence>
<comment type="caution">
    <text evidence="4">The sequence shown here is derived from an EMBL/GenBank/DDBJ whole genome shotgun (WGS) entry which is preliminary data.</text>
</comment>
<dbReference type="CDD" id="cd01169">
    <property type="entry name" value="HMPP_kinase"/>
    <property type="match status" value="1"/>
</dbReference>
<dbReference type="PANTHER" id="PTHR20858">
    <property type="entry name" value="PHOSPHOMETHYLPYRIMIDINE KINASE"/>
    <property type="match status" value="1"/>
</dbReference>
<dbReference type="GO" id="GO:0016301">
    <property type="term" value="F:kinase activity"/>
    <property type="evidence" value="ECO:0007669"/>
    <property type="project" value="UniProtKB-KW"/>
</dbReference>
<evidence type="ECO:0000313" key="4">
    <source>
        <dbReference type="EMBL" id="MCX2745547.1"/>
    </source>
</evidence>
<dbReference type="PANTHER" id="PTHR20858:SF17">
    <property type="entry name" value="HYDROXYMETHYLPYRIMIDINE_PHOSPHOMETHYLPYRIMIDINE KINASE THI20-RELATED"/>
    <property type="match status" value="1"/>
</dbReference>
<dbReference type="InterPro" id="IPR004399">
    <property type="entry name" value="HMP/HMP-P_kinase_dom"/>
</dbReference>
<gene>
    <name evidence="4" type="ORF">OO013_16825</name>
</gene>
<evidence type="ECO:0000259" key="3">
    <source>
        <dbReference type="Pfam" id="PF08543"/>
    </source>
</evidence>
<dbReference type="SUPFAM" id="SSF53613">
    <property type="entry name" value="Ribokinase-like"/>
    <property type="match status" value="1"/>
</dbReference>
<name>A0ABT3RUT8_9BACT</name>
<keyword evidence="4" id="KW-0418">Kinase</keyword>
<evidence type="ECO:0000256" key="2">
    <source>
        <dbReference type="ARBA" id="ARBA00012135"/>
    </source>
</evidence>
<dbReference type="Gene3D" id="3.40.1190.20">
    <property type="match status" value="1"/>
</dbReference>
<dbReference type="EC" id="2.7.1.49" evidence="2"/>
<proteinExistence type="predicted"/>
<keyword evidence="4" id="KW-0808">Transferase</keyword>
<dbReference type="Pfam" id="PF08543">
    <property type="entry name" value="Phos_pyr_kin"/>
    <property type="match status" value="1"/>
</dbReference>
<dbReference type="Proteomes" id="UP001209885">
    <property type="component" value="Unassembled WGS sequence"/>
</dbReference>
<reference evidence="4 5" key="1">
    <citation type="submission" date="2022-11" db="EMBL/GenBank/DDBJ databases">
        <title>The characterization of three novel Bacteroidetes species and genomic analysis of their roles in tidal elemental geochemical cycles.</title>
        <authorList>
            <person name="Ma K."/>
        </authorList>
    </citation>
    <scope>NUCLEOTIDE SEQUENCE [LARGE SCALE GENOMIC DNA]</scope>
    <source>
        <strain evidence="4 5">M17</strain>
    </source>
</reference>
<organism evidence="4 5">
    <name type="scientific">Mangrovivirga halotolerans</name>
    <dbReference type="NCBI Taxonomy" id="2993936"/>
    <lineage>
        <taxon>Bacteria</taxon>
        <taxon>Pseudomonadati</taxon>
        <taxon>Bacteroidota</taxon>
        <taxon>Cytophagia</taxon>
        <taxon>Cytophagales</taxon>
        <taxon>Mangrovivirgaceae</taxon>
        <taxon>Mangrovivirga</taxon>
    </lineage>
</organism>
<dbReference type="EMBL" id="JAPFQN010000010">
    <property type="protein sequence ID" value="MCX2745547.1"/>
    <property type="molecule type" value="Genomic_DNA"/>
</dbReference>
<protein>
    <recommendedName>
        <fullName evidence="2">hydroxymethylpyrimidine kinase</fullName>
        <ecNumber evidence="2">2.7.1.49</ecNumber>
    </recommendedName>
</protein>
<feature type="domain" description="Pyridoxamine kinase/Phosphomethylpyrimidine kinase" evidence="3">
    <location>
        <begin position="13"/>
        <end position="240"/>
    </location>
</feature>